<dbReference type="AlphaFoldDB" id="A0A1S8NHP8"/>
<dbReference type="SUPFAM" id="SSF54862">
    <property type="entry name" value="4Fe-4S ferredoxins"/>
    <property type="match status" value="1"/>
</dbReference>
<evidence type="ECO:0000313" key="6">
    <source>
        <dbReference type="Proteomes" id="UP000191154"/>
    </source>
</evidence>
<name>A0A1S8NHP8_CLOSA</name>
<dbReference type="EC" id="1.6.5.11" evidence="5"/>
<evidence type="ECO:0000256" key="1">
    <source>
        <dbReference type="ARBA" id="ARBA00022723"/>
    </source>
</evidence>
<protein>
    <submittedName>
        <fullName evidence="5">NAD(P)H-quinone oxidoreductase subunit I</fullName>
        <ecNumber evidence="5">1.6.5.11</ecNumber>
    </submittedName>
</protein>
<dbReference type="InterPro" id="IPR017900">
    <property type="entry name" value="4Fe4S_Fe_S_CS"/>
</dbReference>
<keyword evidence="1" id="KW-0479">Metal-binding</keyword>
<dbReference type="Proteomes" id="UP000191154">
    <property type="component" value="Unassembled WGS sequence"/>
</dbReference>
<dbReference type="RefSeq" id="WP_077863763.1">
    <property type="nucleotide sequence ID" value="NZ_LZYZ01000001.1"/>
</dbReference>
<keyword evidence="3" id="KW-0411">Iron-sulfur</keyword>
<evidence type="ECO:0000313" key="5">
    <source>
        <dbReference type="EMBL" id="OOM16005.1"/>
    </source>
</evidence>
<dbReference type="InterPro" id="IPR029039">
    <property type="entry name" value="Flavoprotein-like_sf"/>
</dbReference>
<comment type="caution">
    <text evidence="5">The sequence shown here is derived from an EMBL/GenBank/DDBJ whole genome shotgun (WGS) entry which is preliminary data.</text>
</comment>
<feature type="domain" description="4Fe-4S ferredoxin-type" evidence="4">
    <location>
        <begin position="220"/>
        <end position="247"/>
    </location>
</feature>
<dbReference type="PROSITE" id="PS00198">
    <property type="entry name" value="4FE4S_FER_1"/>
    <property type="match status" value="2"/>
</dbReference>
<feature type="domain" description="4Fe-4S ferredoxin-type" evidence="4">
    <location>
        <begin position="191"/>
        <end position="219"/>
    </location>
</feature>
<dbReference type="Pfam" id="PF13187">
    <property type="entry name" value="Fer4_9"/>
    <property type="match status" value="1"/>
</dbReference>
<dbReference type="NCBIfam" id="NF038196">
    <property type="entry name" value="ferrodoxin_EFR1"/>
    <property type="match status" value="1"/>
</dbReference>
<gene>
    <name evidence="5" type="primary">ndhI</name>
    <name evidence="5" type="ORF">CLOSAC_02760</name>
</gene>
<dbReference type="PROSITE" id="PS51379">
    <property type="entry name" value="4FE4S_FER_2"/>
    <property type="match status" value="2"/>
</dbReference>
<evidence type="ECO:0000259" key="4">
    <source>
        <dbReference type="PROSITE" id="PS51379"/>
    </source>
</evidence>
<reference evidence="5 6" key="1">
    <citation type="submission" date="2016-05" db="EMBL/GenBank/DDBJ databases">
        <title>Microbial solvent formation.</title>
        <authorList>
            <person name="Poehlein A."/>
            <person name="Montoya Solano J.D."/>
            <person name="Flitsch S."/>
            <person name="Krabben P."/>
            <person name="Duerre P."/>
            <person name="Daniel R."/>
        </authorList>
    </citation>
    <scope>NUCLEOTIDE SEQUENCE [LARGE SCALE GENOMIC DNA]</scope>
    <source>
        <strain evidence="5 6">L1-8</strain>
    </source>
</reference>
<keyword evidence="5" id="KW-0560">Oxidoreductase</keyword>
<keyword evidence="2" id="KW-0408">Iron</keyword>
<dbReference type="GO" id="GO:0046872">
    <property type="term" value="F:metal ion binding"/>
    <property type="evidence" value="ECO:0007669"/>
    <property type="project" value="UniProtKB-KW"/>
</dbReference>
<dbReference type="EMBL" id="LZYZ01000001">
    <property type="protein sequence ID" value="OOM16005.1"/>
    <property type="molecule type" value="Genomic_DNA"/>
</dbReference>
<dbReference type="GO" id="GO:0051536">
    <property type="term" value="F:iron-sulfur cluster binding"/>
    <property type="evidence" value="ECO:0007669"/>
    <property type="project" value="UniProtKB-KW"/>
</dbReference>
<organism evidence="5 6">
    <name type="scientific">Clostridium saccharobutylicum</name>
    <dbReference type="NCBI Taxonomy" id="169679"/>
    <lineage>
        <taxon>Bacteria</taxon>
        <taxon>Bacillati</taxon>
        <taxon>Bacillota</taxon>
        <taxon>Clostridia</taxon>
        <taxon>Eubacteriales</taxon>
        <taxon>Clostridiaceae</taxon>
        <taxon>Clostridium</taxon>
    </lineage>
</organism>
<sequence length="267" mass="30245">MTIEKNTILYFSGTGNSFQVARDIDAEIGDFDLCQISSLITEEKIKVESKILGIVFPVYYARLPLIVEKLVNKLEISADTYIFAVATHGGGPASVLVKLKKMLQNNGAVLNSGFLIHMPGNNICAYAPSSIEKQNKLFEKESEKVKKIADIIKERKDSKCECSKLIVDTVIDKLFIKVTDKIMDNLHSRDEKFWVNDNCTSCKLCEKICPVNNIEFNSDKPTWKHNCEMCMACIQHCPKEAIQWGDKTEARKRYRNPNLSSKKIVEN</sequence>
<evidence type="ECO:0000256" key="2">
    <source>
        <dbReference type="ARBA" id="ARBA00023004"/>
    </source>
</evidence>
<proteinExistence type="predicted"/>
<dbReference type="GO" id="GO:0016491">
    <property type="term" value="F:oxidoreductase activity"/>
    <property type="evidence" value="ECO:0007669"/>
    <property type="project" value="UniProtKB-KW"/>
</dbReference>
<accession>A0A1S8NHP8</accession>
<dbReference type="Gene3D" id="3.40.50.360">
    <property type="match status" value="1"/>
</dbReference>
<dbReference type="Gene3D" id="3.30.70.20">
    <property type="match status" value="1"/>
</dbReference>
<dbReference type="InterPro" id="IPR047964">
    <property type="entry name" value="EFR1-like"/>
</dbReference>
<dbReference type="STRING" id="169679.CSACC_36680"/>
<dbReference type="InterPro" id="IPR017896">
    <property type="entry name" value="4Fe4S_Fe-S-bd"/>
</dbReference>
<evidence type="ECO:0000256" key="3">
    <source>
        <dbReference type="ARBA" id="ARBA00023014"/>
    </source>
</evidence>
<dbReference type="SUPFAM" id="SSF52218">
    <property type="entry name" value="Flavoproteins"/>
    <property type="match status" value="1"/>
</dbReference>